<dbReference type="AlphaFoldDB" id="A0A0K8R6K5"/>
<feature type="region of interest" description="Disordered" evidence="2">
    <location>
        <begin position="105"/>
        <end position="135"/>
    </location>
</feature>
<accession>A0A0K8R6K5</accession>
<reference evidence="4" key="1">
    <citation type="submission" date="2012-12" db="EMBL/GenBank/DDBJ databases">
        <title>Identification and characterization of a phenylalanine ammonia-lyase gene family in Isatis indigotica Fort.</title>
        <authorList>
            <person name="Liu Q."/>
            <person name="Chen J."/>
            <person name="Zhou X."/>
            <person name="Di P."/>
            <person name="Xiao Y."/>
            <person name="Xuan H."/>
            <person name="Zhang L."/>
            <person name="Chen W."/>
        </authorList>
    </citation>
    <scope>NUCLEOTIDE SEQUENCE</scope>
    <source>
        <tissue evidence="4">Salivary gland</tissue>
    </source>
</reference>
<feature type="compositionally biased region" description="Polar residues" evidence="2">
    <location>
        <begin position="113"/>
        <end position="132"/>
    </location>
</feature>
<evidence type="ECO:0000256" key="1">
    <source>
        <dbReference type="ARBA" id="ARBA00007357"/>
    </source>
</evidence>
<proteinExistence type="evidence at transcript level"/>
<evidence type="ECO:0000259" key="3">
    <source>
        <dbReference type="Pfam" id="PF05649"/>
    </source>
</evidence>
<dbReference type="GO" id="GO:0004222">
    <property type="term" value="F:metalloendopeptidase activity"/>
    <property type="evidence" value="ECO:0007669"/>
    <property type="project" value="InterPro"/>
</dbReference>
<comment type="similarity">
    <text evidence="1">Belongs to the peptidase M13 family.</text>
</comment>
<dbReference type="InterPro" id="IPR042089">
    <property type="entry name" value="Peptidase_M13_dom_2"/>
</dbReference>
<dbReference type="GO" id="GO:0005886">
    <property type="term" value="C:plasma membrane"/>
    <property type="evidence" value="ECO:0007669"/>
    <property type="project" value="TreeGrafter"/>
</dbReference>
<organism evidence="4">
    <name type="scientific">Ixodes ricinus</name>
    <name type="common">Common tick</name>
    <name type="synonym">Acarus ricinus</name>
    <dbReference type="NCBI Taxonomy" id="34613"/>
    <lineage>
        <taxon>Eukaryota</taxon>
        <taxon>Metazoa</taxon>
        <taxon>Ecdysozoa</taxon>
        <taxon>Arthropoda</taxon>
        <taxon>Chelicerata</taxon>
        <taxon>Arachnida</taxon>
        <taxon>Acari</taxon>
        <taxon>Parasitiformes</taxon>
        <taxon>Ixodida</taxon>
        <taxon>Ixodoidea</taxon>
        <taxon>Ixodidae</taxon>
        <taxon>Ixodinae</taxon>
        <taxon>Ixodes</taxon>
    </lineage>
</organism>
<dbReference type="Gene3D" id="1.10.1380.10">
    <property type="entry name" value="Neutral endopeptidase , domain2"/>
    <property type="match status" value="1"/>
</dbReference>
<dbReference type="GO" id="GO:0016485">
    <property type="term" value="P:protein processing"/>
    <property type="evidence" value="ECO:0007669"/>
    <property type="project" value="TreeGrafter"/>
</dbReference>
<sequence>MVPSPDFSNNDTLQAYKKFITKTIMLFSTTPENVATEIAQDILDFQANITKKLYYDFKPPNITISPGDEEDYKTYYESEPTDVVVKLDDLSGLPDLGNFRLSNENIDMDYNPEESSSSSGLDATEIPETTSHPPKKLKDINEVLKKLIKDIFQDASVNLTEEEELNVPEQSFLEHVMDLLNRTSAATVNNYFGWMLLYKLGPIASHNMTKLNFEFNQVWRGLQGEEPRWRHCVNALNDPYDPILGYGLGRLYIDKYFNETEKQDVETIAKNVSEALKTVLQNIHGWTMLRKQTQ</sequence>
<dbReference type="PANTHER" id="PTHR11733">
    <property type="entry name" value="ZINC METALLOPROTEASE FAMILY M13 NEPRILYSIN-RELATED"/>
    <property type="match status" value="1"/>
</dbReference>
<dbReference type="SUPFAM" id="SSF55486">
    <property type="entry name" value="Metalloproteases ('zincins'), catalytic domain"/>
    <property type="match status" value="1"/>
</dbReference>
<evidence type="ECO:0000313" key="4">
    <source>
        <dbReference type="EMBL" id="JAA66790.1"/>
    </source>
</evidence>
<protein>
    <submittedName>
        <fullName evidence="4">Putative peptidase family m13</fullName>
    </submittedName>
</protein>
<dbReference type="PANTHER" id="PTHR11733:SF241">
    <property type="entry name" value="GH26575P-RELATED"/>
    <property type="match status" value="1"/>
</dbReference>
<feature type="domain" description="Peptidase M13 N-terminal" evidence="3">
    <location>
        <begin position="9"/>
        <end position="283"/>
    </location>
</feature>
<dbReference type="InterPro" id="IPR008753">
    <property type="entry name" value="Peptidase_M13_N"/>
</dbReference>
<name>A0A0K8R6K5_IXORI</name>
<dbReference type="EMBL" id="GADI01007018">
    <property type="protein sequence ID" value="JAA66790.1"/>
    <property type="molecule type" value="mRNA"/>
</dbReference>
<dbReference type="InterPro" id="IPR000718">
    <property type="entry name" value="Peptidase_M13"/>
</dbReference>
<dbReference type="Pfam" id="PF05649">
    <property type="entry name" value="Peptidase_M13_N"/>
    <property type="match status" value="1"/>
</dbReference>
<evidence type="ECO:0000256" key="2">
    <source>
        <dbReference type="SAM" id="MobiDB-lite"/>
    </source>
</evidence>
<dbReference type="PROSITE" id="PS51885">
    <property type="entry name" value="NEPRILYSIN"/>
    <property type="match status" value="1"/>
</dbReference>